<dbReference type="AlphaFoldDB" id="A0A839SRD1"/>
<evidence type="ECO:0000259" key="2">
    <source>
        <dbReference type="SMART" id="SM00903"/>
    </source>
</evidence>
<dbReference type="InterPro" id="IPR012349">
    <property type="entry name" value="Split_barrel_FMN-bd"/>
</dbReference>
<name>A0A839SRD1_9PROT</name>
<evidence type="ECO:0000313" key="3">
    <source>
        <dbReference type="EMBL" id="MBB3064519.1"/>
    </source>
</evidence>
<feature type="domain" description="Flavin reductase like" evidence="2">
    <location>
        <begin position="17"/>
        <end position="160"/>
    </location>
</feature>
<keyword evidence="1" id="KW-0560">Oxidoreductase</keyword>
<gene>
    <name evidence="3" type="ORF">FHR98_000791</name>
</gene>
<reference evidence="3 4" key="1">
    <citation type="submission" date="2020-08" db="EMBL/GenBank/DDBJ databases">
        <title>Genomic Encyclopedia of Type Strains, Phase III (KMG-III): the genomes of soil and plant-associated and newly described type strains.</title>
        <authorList>
            <person name="Whitman W."/>
        </authorList>
    </citation>
    <scope>NUCLEOTIDE SEQUENCE [LARGE SCALE GENOMIC DNA]</scope>
    <source>
        <strain evidence="3 4">CECT 8803</strain>
    </source>
</reference>
<dbReference type="GO" id="GO:0010181">
    <property type="term" value="F:FMN binding"/>
    <property type="evidence" value="ECO:0007669"/>
    <property type="project" value="InterPro"/>
</dbReference>
<protein>
    <submittedName>
        <fullName evidence="3">Flavin reductase (DIM6/NTAB) family NADH-FMN oxidoreductase RutF</fullName>
    </submittedName>
</protein>
<comment type="caution">
    <text evidence="3">The sequence shown here is derived from an EMBL/GenBank/DDBJ whole genome shotgun (WGS) entry which is preliminary data.</text>
</comment>
<organism evidence="3 4">
    <name type="scientific">Limibacillus halophilus</name>
    <dbReference type="NCBI Taxonomy" id="1579333"/>
    <lineage>
        <taxon>Bacteria</taxon>
        <taxon>Pseudomonadati</taxon>
        <taxon>Pseudomonadota</taxon>
        <taxon>Alphaproteobacteria</taxon>
        <taxon>Rhodospirillales</taxon>
        <taxon>Rhodovibrionaceae</taxon>
        <taxon>Limibacillus</taxon>
    </lineage>
</organism>
<dbReference type="EMBL" id="JACHXA010000002">
    <property type="protein sequence ID" value="MBB3064519.1"/>
    <property type="molecule type" value="Genomic_DNA"/>
</dbReference>
<dbReference type="Proteomes" id="UP000581135">
    <property type="component" value="Unassembled WGS sequence"/>
</dbReference>
<dbReference type="PANTHER" id="PTHR30466:SF1">
    <property type="entry name" value="FMN REDUCTASE (NADH) RUTF"/>
    <property type="match status" value="1"/>
</dbReference>
<dbReference type="SUPFAM" id="SSF50475">
    <property type="entry name" value="FMN-binding split barrel"/>
    <property type="match status" value="1"/>
</dbReference>
<sequence>MAGSKSGIDKNELRRVLGGFLTGVTVVTTYDAEGRPRGLTANSFTSISLDPALVLVCIGDHASSYDSFCAGSHFAVNVLSAAQQETSALFASNRADKFDVIDWHTRNNGAPLLDDALVSLECDVHDRRFYADHMILVGAVRGYRTLDGAPLGFFRGKYVALDSPNFPNSPKVAGTSCRH</sequence>
<dbReference type="PANTHER" id="PTHR30466">
    <property type="entry name" value="FLAVIN REDUCTASE"/>
    <property type="match status" value="1"/>
</dbReference>
<dbReference type="RefSeq" id="WP_183415337.1">
    <property type="nucleotide sequence ID" value="NZ_JACHXA010000002.1"/>
</dbReference>
<dbReference type="InterPro" id="IPR002563">
    <property type="entry name" value="Flavin_Rdtase-like_dom"/>
</dbReference>
<evidence type="ECO:0000256" key="1">
    <source>
        <dbReference type="ARBA" id="ARBA00023002"/>
    </source>
</evidence>
<dbReference type="Gene3D" id="2.30.110.10">
    <property type="entry name" value="Electron Transport, Fmn-binding Protein, Chain A"/>
    <property type="match status" value="1"/>
</dbReference>
<proteinExistence type="predicted"/>
<dbReference type="SMART" id="SM00903">
    <property type="entry name" value="Flavin_Reduct"/>
    <property type="match status" value="1"/>
</dbReference>
<dbReference type="Pfam" id="PF01613">
    <property type="entry name" value="Flavin_Reduct"/>
    <property type="match status" value="1"/>
</dbReference>
<evidence type="ECO:0000313" key="4">
    <source>
        <dbReference type="Proteomes" id="UP000581135"/>
    </source>
</evidence>
<keyword evidence="4" id="KW-1185">Reference proteome</keyword>
<dbReference type="GO" id="GO:0042602">
    <property type="term" value="F:riboflavin reductase (NADPH) activity"/>
    <property type="evidence" value="ECO:0007669"/>
    <property type="project" value="TreeGrafter"/>
</dbReference>
<accession>A0A839SRD1</accession>
<dbReference type="InterPro" id="IPR050268">
    <property type="entry name" value="NADH-dep_flavin_reductase"/>
</dbReference>